<evidence type="ECO:0000313" key="1">
    <source>
        <dbReference type="EMBL" id="KAH6927111.1"/>
    </source>
</evidence>
<gene>
    <name evidence="1" type="ORF">HPB50_026893</name>
</gene>
<keyword evidence="2" id="KW-1185">Reference proteome</keyword>
<dbReference type="EMBL" id="CM023487">
    <property type="protein sequence ID" value="KAH6927111.1"/>
    <property type="molecule type" value="Genomic_DNA"/>
</dbReference>
<organism evidence="1 2">
    <name type="scientific">Hyalomma asiaticum</name>
    <name type="common">Tick</name>
    <dbReference type="NCBI Taxonomy" id="266040"/>
    <lineage>
        <taxon>Eukaryota</taxon>
        <taxon>Metazoa</taxon>
        <taxon>Ecdysozoa</taxon>
        <taxon>Arthropoda</taxon>
        <taxon>Chelicerata</taxon>
        <taxon>Arachnida</taxon>
        <taxon>Acari</taxon>
        <taxon>Parasitiformes</taxon>
        <taxon>Ixodida</taxon>
        <taxon>Ixodoidea</taxon>
        <taxon>Ixodidae</taxon>
        <taxon>Hyalomminae</taxon>
        <taxon>Hyalomma</taxon>
    </lineage>
</organism>
<dbReference type="Proteomes" id="UP000821845">
    <property type="component" value="Chromosome 7"/>
</dbReference>
<name>A0ACB7RZM2_HYAAI</name>
<reference evidence="1" key="1">
    <citation type="submission" date="2020-05" db="EMBL/GenBank/DDBJ databases">
        <title>Large-scale comparative analyses of tick genomes elucidate their genetic diversity and vector capacities.</title>
        <authorList>
            <person name="Jia N."/>
            <person name="Wang J."/>
            <person name="Shi W."/>
            <person name="Du L."/>
            <person name="Sun Y."/>
            <person name="Zhan W."/>
            <person name="Jiang J."/>
            <person name="Wang Q."/>
            <person name="Zhang B."/>
            <person name="Ji P."/>
            <person name="Sakyi L.B."/>
            <person name="Cui X."/>
            <person name="Yuan T."/>
            <person name="Jiang B."/>
            <person name="Yang W."/>
            <person name="Lam T.T.-Y."/>
            <person name="Chang Q."/>
            <person name="Ding S."/>
            <person name="Wang X."/>
            <person name="Zhu J."/>
            <person name="Ruan X."/>
            <person name="Zhao L."/>
            <person name="Wei J."/>
            <person name="Que T."/>
            <person name="Du C."/>
            <person name="Cheng J."/>
            <person name="Dai P."/>
            <person name="Han X."/>
            <person name="Huang E."/>
            <person name="Gao Y."/>
            <person name="Liu J."/>
            <person name="Shao H."/>
            <person name="Ye R."/>
            <person name="Li L."/>
            <person name="Wei W."/>
            <person name="Wang X."/>
            <person name="Wang C."/>
            <person name="Yang T."/>
            <person name="Huo Q."/>
            <person name="Li W."/>
            <person name="Guo W."/>
            <person name="Chen H."/>
            <person name="Zhou L."/>
            <person name="Ni X."/>
            <person name="Tian J."/>
            <person name="Zhou Y."/>
            <person name="Sheng Y."/>
            <person name="Liu T."/>
            <person name="Pan Y."/>
            <person name="Xia L."/>
            <person name="Li J."/>
            <person name="Zhao F."/>
            <person name="Cao W."/>
        </authorList>
    </citation>
    <scope>NUCLEOTIDE SEQUENCE</scope>
    <source>
        <strain evidence="1">Hyas-2018</strain>
    </source>
</reference>
<comment type="caution">
    <text evidence="1">The sequence shown here is derived from an EMBL/GenBank/DDBJ whole genome shotgun (WGS) entry which is preliminary data.</text>
</comment>
<protein>
    <submittedName>
        <fullName evidence="1">Uncharacterized protein</fullName>
    </submittedName>
</protein>
<sequence length="317" mass="35011">MAVMHSEFTAVAAEQEQNKPVNPARDMPAGKLGKGYDINGLVFQWNGMAREPVVLNVYDMYWINEYTAPIGLGVFHTGVEIYGTEYAYGGHPFPFSGIFEIPPKFASDLGDQFKYKQSILVGHTDFNQIDVRKIVEELGNEYRGDRYHLMNKNCNHFSGALTKILCGEEIPAWVNRLAYFSSCVPFLQRCLPREWLTPIALQASPLSSFSLCQYPGGQHFRRPQSLVSPPSVTAACTKSLTIVAKASAPDLTRGPRLYKNGTTHTFLLSLESSPIVAKHGTTAAVDRQSLRGFLLVAATLAVGIEGHKTVRTNLGVR</sequence>
<evidence type="ECO:0000313" key="2">
    <source>
        <dbReference type="Proteomes" id="UP000821845"/>
    </source>
</evidence>
<proteinExistence type="predicted"/>
<accession>A0ACB7RZM2</accession>